<keyword evidence="6 7" id="KW-0067">ATP-binding</keyword>
<evidence type="ECO:0000256" key="4">
    <source>
        <dbReference type="ARBA" id="ARBA00022741"/>
    </source>
</evidence>
<reference evidence="12" key="1">
    <citation type="journal article" date="2019" name="Int. J. Syst. Evol. Microbiol.">
        <title>The Global Catalogue of Microorganisms (GCM) 10K type strain sequencing project: providing services to taxonomists for standard genome sequencing and annotation.</title>
        <authorList>
            <consortium name="The Broad Institute Genomics Platform"/>
            <consortium name="The Broad Institute Genome Sequencing Center for Infectious Disease"/>
            <person name="Wu L."/>
            <person name="Ma J."/>
        </authorList>
    </citation>
    <scope>NUCLEOTIDE SEQUENCE [LARGE SCALE GENOMIC DNA]</scope>
    <source>
        <strain evidence="12">JCM 4565</strain>
    </source>
</reference>
<comment type="caution">
    <text evidence="11">The sequence shown here is derived from an EMBL/GenBank/DDBJ whole genome shotgun (WGS) entry which is preliminary data.</text>
</comment>
<dbReference type="CDD" id="cd14014">
    <property type="entry name" value="STKc_PknB_like"/>
    <property type="match status" value="1"/>
</dbReference>
<organism evidence="11 12">
    <name type="scientific">Streptomyces blastmyceticus</name>
    <dbReference type="NCBI Taxonomy" id="68180"/>
    <lineage>
        <taxon>Bacteria</taxon>
        <taxon>Bacillati</taxon>
        <taxon>Actinomycetota</taxon>
        <taxon>Actinomycetes</taxon>
        <taxon>Kitasatosporales</taxon>
        <taxon>Streptomycetaceae</taxon>
        <taxon>Streptomyces</taxon>
    </lineage>
</organism>
<gene>
    <name evidence="11" type="ORF">GCM10010319_66880</name>
</gene>
<dbReference type="PROSITE" id="PS50011">
    <property type="entry name" value="PROTEIN_KINASE_DOM"/>
    <property type="match status" value="1"/>
</dbReference>
<evidence type="ECO:0000256" key="3">
    <source>
        <dbReference type="ARBA" id="ARBA00022679"/>
    </source>
</evidence>
<feature type="transmembrane region" description="Helical" evidence="9">
    <location>
        <begin position="343"/>
        <end position="365"/>
    </location>
</feature>
<sequence length="564" mass="57296">MSGNSGAGYGDQGDRVVADRYRLLDRLGQGGMGVVWRARDEVLDREVAVKEVRAPAGLLDHEVRQLYARMEREGRAAARISHPNVVTVYDVVAEDGRPWIVMELIRGLSFADVLEAQGCVTPARAAHIGAETVAALRAAHQVGVLHRDVKPGNVLLANDGRVVLTDFGIATVAGSSALTRTGELVGSPEYLAPERALGRPPGPASDLWSLGVTLYAAVEGFSPFRQDTPLNTIRAVVDQELPPPRGAGALAPVLEGLLRKEPERRLGAAEAERMLRAVAEGTAGAGAPPTVSHAPTVPARPAAPAPLAATGGAHTPPQGFGPAPSGPPPGPEPEPDGQHRRTVTVLIVAALVAALLVGGLVWALAREGGGSGGATSAGGASSADGHDAGAPPAAGPGSSAASPGDSAGYGVRVTVTAQRDQYTGACPPPAGSAPAFKAYVAVGRTPVDVVYRWVTGSGKVADGGWRTLHFTSARTQTLSHVESDRDPSDAGDDWIAVEVKSPQQLTSSHVSFTVRCDKPSTGGPSASSSPSGSPSRSPSAGGSTPGGGGYGGTYGETAPYGSGG</sequence>
<keyword evidence="9" id="KW-0812">Transmembrane</keyword>
<feature type="compositionally biased region" description="Low complexity" evidence="8">
    <location>
        <begin position="519"/>
        <end position="542"/>
    </location>
</feature>
<dbReference type="Pfam" id="PF00069">
    <property type="entry name" value="Pkinase"/>
    <property type="match status" value="1"/>
</dbReference>
<keyword evidence="3" id="KW-0808">Transferase</keyword>
<accession>A0ABP3HST1</accession>
<name>A0ABP3HST1_9ACTN</name>
<dbReference type="InterPro" id="IPR008271">
    <property type="entry name" value="Ser/Thr_kinase_AS"/>
</dbReference>
<evidence type="ECO:0000256" key="9">
    <source>
        <dbReference type="SAM" id="Phobius"/>
    </source>
</evidence>
<feature type="domain" description="Protein kinase" evidence="10">
    <location>
        <begin position="21"/>
        <end position="275"/>
    </location>
</feature>
<evidence type="ECO:0000313" key="11">
    <source>
        <dbReference type="EMBL" id="GAA0378959.1"/>
    </source>
</evidence>
<dbReference type="Gene3D" id="1.10.510.10">
    <property type="entry name" value="Transferase(Phosphotransferase) domain 1"/>
    <property type="match status" value="1"/>
</dbReference>
<keyword evidence="9" id="KW-0472">Membrane</keyword>
<feature type="compositionally biased region" description="Low complexity" evidence="8">
    <location>
        <begin position="377"/>
        <end position="407"/>
    </location>
</feature>
<evidence type="ECO:0000256" key="2">
    <source>
        <dbReference type="ARBA" id="ARBA00022527"/>
    </source>
</evidence>
<dbReference type="EMBL" id="BAAABW010000039">
    <property type="protein sequence ID" value="GAA0378959.1"/>
    <property type="molecule type" value="Genomic_DNA"/>
</dbReference>
<feature type="region of interest" description="Disordered" evidence="8">
    <location>
        <begin position="283"/>
        <end position="338"/>
    </location>
</feature>
<evidence type="ECO:0000256" key="5">
    <source>
        <dbReference type="ARBA" id="ARBA00022777"/>
    </source>
</evidence>
<keyword evidence="9" id="KW-1133">Transmembrane helix</keyword>
<evidence type="ECO:0000256" key="8">
    <source>
        <dbReference type="SAM" id="MobiDB-lite"/>
    </source>
</evidence>
<dbReference type="PANTHER" id="PTHR43289">
    <property type="entry name" value="MITOGEN-ACTIVATED PROTEIN KINASE KINASE KINASE 20-RELATED"/>
    <property type="match status" value="1"/>
</dbReference>
<dbReference type="PANTHER" id="PTHR43289:SF6">
    <property type="entry name" value="SERINE_THREONINE-PROTEIN KINASE NEKL-3"/>
    <property type="match status" value="1"/>
</dbReference>
<keyword evidence="2" id="KW-0723">Serine/threonine-protein kinase</keyword>
<dbReference type="PROSITE" id="PS00107">
    <property type="entry name" value="PROTEIN_KINASE_ATP"/>
    <property type="match status" value="1"/>
</dbReference>
<feature type="region of interest" description="Disordered" evidence="8">
    <location>
        <begin position="369"/>
        <end position="407"/>
    </location>
</feature>
<dbReference type="InterPro" id="IPR017441">
    <property type="entry name" value="Protein_kinase_ATP_BS"/>
</dbReference>
<feature type="binding site" evidence="7">
    <location>
        <position position="50"/>
    </location>
    <ligand>
        <name>ATP</name>
        <dbReference type="ChEBI" id="CHEBI:30616"/>
    </ligand>
</feature>
<protein>
    <recommendedName>
        <fullName evidence="1">non-specific serine/threonine protein kinase</fullName>
        <ecNumber evidence="1">2.7.11.1</ecNumber>
    </recommendedName>
</protein>
<evidence type="ECO:0000259" key="10">
    <source>
        <dbReference type="PROSITE" id="PS50011"/>
    </source>
</evidence>
<dbReference type="PROSITE" id="PS00108">
    <property type="entry name" value="PROTEIN_KINASE_ST"/>
    <property type="match status" value="1"/>
</dbReference>
<evidence type="ECO:0000256" key="7">
    <source>
        <dbReference type="PROSITE-ProRule" id="PRU10141"/>
    </source>
</evidence>
<feature type="compositionally biased region" description="Low complexity" evidence="8">
    <location>
        <begin position="283"/>
        <end position="323"/>
    </location>
</feature>
<keyword evidence="5 11" id="KW-0418">Kinase</keyword>
<proteinExistence type="predicted"/>
<dbReference type="InterPro" id="IPR011009">
    <property type="entry name" value="Kinase-like_dom_sf"/>
</dbReference>
<dbReference type="InterPro" id="IPR000719">
    <property type="entry name" value="Prot_kinase_dom"/>
</dbReference>
<dbReference type="Gene3D" id="3.30.200.20">
    <property type="entry name" value="Phosphorylase Kinase, domain 1"/>
    <property type="match status" value="1"/>
</dbReference>
<dbReference type="Proteomes" id="UP001500063">
    <property type="component" value="Unassembled WGS sequence"/>
</dbReference>
<dbReference type="SMART" id="SM00220">
    <property type="entry name" value="S_TKc"/>
    <property type="match status" value="1"/>
</dbReference>
<dbReference type="RefSeq" id="WP_425573031.1">
    <property type="nucleotide sequence ID" value="NZ_BAAABW010000039.1"/>
</dbReference>
<feature type="compositionally biased region" description="Gly residues" evidence="8">
    <location>
        <begin position="543"/>
        <end position="554"/>
    </location>
</feature>
<keyword evidence="4 7" id="KW-0547">Nucleotide-binding</keyword>
<dbReference type="EC" id="2.7.11.1" evidence="1"/>
<evidence type="ECO:0000256" key="1">
    <source>
        <dbReference type="ARBA" id="ARBA00012513"/>
    </source>
</evidence>
<dbReference type="GO" id="GO:0016301">
    <property type="term" value="F:kinase activity"/>
    <property type="evidence" value="ECO:0007669"/>
    <property type="project" value="UniProtKB-KW"/>
</dbReference>
<evidence type="ECO:0000256" key="6">
    <source>
        <dbReference type="ARBA" id="ARBA00022840"/>
    </source>
</evidence>
<feature type="region of interest" description="Disordered" evidence="8">
    <location>
        <begin position="514"/>
        <end position="564"/>
    </location>
</feature>
<evidence type="ECO:0000313" key="12">
    <source>
        <dbReference type="Proteomes" id="UP001500063"/>
    </source>
</evidence>
<dbReference type="SUPFAM" id="SSF56112">
    <property type="entry name" value="Protein kinase-like (PK-like)"/>
    <property type="match status" value="1"/>
</dbReference>
<feature type="compositionally biased region" description="Low complexity" evidence="8">
    <location>
        <begin position="555"/>
        <end position="564"/>
    </location>
</feature>
<keyword evidence="12" id="KW-1185">Reference proteome</keyword>